<protein>
    <submittedName>
        <fullName evidence="3">Uncharacterized protein</fullName>
    </submittedName>
</protein>
<dbReference type="AlphaFoldDB" id="A0A9X0A500"/>
<keyword evidence="4" id="KW-1185">Reference proteome</keyword>
<sequence>MIARGDGIGDIQREGNLKYASLSPKNKAHYKEVARRINAQEGGPPDATVKKTISNIRKIKLRKKKKLFTFLHAGIKPPNIVLCHMFLHLLSTCHMMRLLITCFMTRLLITCYMTRLLITDEAAIIPVMTRRLRKKKEGEEEKEEERIKGRREKKMR</sequence>
<keyword evidence="2" id="KW-0472">Membrane</keyword>
<evidence type="ECO:0000256" key="2">
    <source>
        <dbReference type="SAM" id="Phobius"/>
    </source>
</evidence>
<reference evidence="3" key="1">
    <citation type="submission" date="2023-01" db="EMBL/GenBank/DDBJ databases">
        <title>Genome assembly of the deep-sea coral Lophelia pertusa.</title>
        <authorList>
            <person name="Herrera S."/>
            <person name="Cordes E."/>
        </authorList>
    </citation>
    <scope>NUCLEOTIDE SEQUENCE</scope>
    <source>
        <strain evidence="3">USNM1676648</strain>
        <tissue evidence="3">Polyp</tissue>
    </source>
</reference>
<proteinExistence type="predicted"/>
<organism evidence="3 4">
    <name type="scientific">Desmophyllum pertusum</name>
    <dbReference type="NCBI Taxonomy" id="174260"/>
    <lineage>
        <taxon>Eukaryota</taxon>
        <taxon>Metazoa</taxon>
        <taxon>Cnidaria</taxon>
        <taxon>Anthozoa</taxon>
        <taxon>Hexacorallia</taxon>
        <taxon>Scleractinia</taxon>
        <taxon>Caryophylliina</taxon>
        <taxon>Caryophylliidae</taxon>
        <taxon>Desmophyllum</taxon>
    </lineage>
</organism>
<keyword evidence="2" id="KW-1133">Transmembrane helix</keyword>
<comment type="caution">
    <text evidence="3">The sequence shown here is derived from an EMBL/GenBank/DDBJ whole genome shotgun (WGS) entry which is preliminary data.</text>
</comment>
<evidence type="ECO:0000313" key="4">
    <source>
        <dbReference type="Proteomes" id="UP001163046"/>
    </source>
</evidence>
<feature type="transmembrane region" description="Helical" evidence="2">
    <location>
        <begin position="96"/>
        <end position="118"/>
    </location>
</feature>
<feature type="region of interest" description="Disordered" evidence="1">
    <location>
        <begin position="133"/>
        <end position="156"/>
    </location>
</feature>
<evidence type="ECO:0000256" key="1">
    <source>
        <dbReference type="SAM" id="MobiDB-lite"/>
    </source>
</evidence>
<evidence type="ECO:0000313" key="3">
    <source>
        <dbReference type="EMBL" id="KAJ7393220.1"/>
    </source>
</evidence>
<dbReference type="EMBL" id="MU825398">
    <property type="protein sequence ID" value="KAJ7393220.1"/>
    <property type="molecule type" value="Genomic_DNA"/>
</dbReference>
<feature type="compositionally biased region" description="Basic and acidic residues" evidence="1">
    <location>
        <begin position="136"/>
        <end position="147"/>
    </location>
</feature>
<feature type="transmembrane region" description="Helical" evidence="2">
    <location>
        <begin position="67"/>
        <end position="90"/>
    </location>
</feature>
<accession>A0A9X0A500</accession>
<keyword evidence="2" id="KW-0812">Transmembrane</keyword>
<name>A0A9X0A500_9CNID</name>
<dbReference type="Proteomes" id="UP001163046">
    <property type="component" value="Unassembled WGS sequence"/>
</dbReference>
<gene>
    <name evidence="3" type="ORF">OS493_006189</name>
</gene>